<dbReference type="VEuPathDB" id="FungiDB:YALI1_E09051g"/>
<dbReference type="EMBL" id="KZ859001">
    <property type="protein sequence ID" value="RDW25452.1"/>
    <property type="molecule type" value="Genomic_DNA"/>
</dbReference>
<dbReference type="Gene3D" id="1.20.1170.10">
    <property type="match status" value="1"/>
</dbReference>
<feature type="compositionally biased region" description="Basic and acidic residues" evidence="2">
    <location>
        <begin position="43"/>
        <end position="65"/>
    </location>
</feature>
<organism evidence="3 4">
    <name type="scientific">Yarrowia lipolytica</name>
    <name type="common">Candida lipolytica</name>
    <dbReference type="NCBI Taxonomy" id="4952"/>
    <lineage>
        <taxon>Eukaryota</taxon>
        <taxon>Fungi</taxon>
        <taxon>Dikarya</taxon>
        <taxon>Ascomycota</taxon>
        <taxon>Saccharomycotina</taxon>
        <taxon>Dipodascomycetes</taxon>
        <taxon>Dipodascales</taxon>
        <taxon>Dipodascales incertae sedis</taxon>
        <taxon>Yarrowia</taxon>
    </lineage>
</organism>
<keyword evidence="1" id="KW-0175">Coiled coil</keyword>
<protein>
    <submittedName>
        <fullName evidence="3">Uncharacterized protein</fullName>
    </submittedName>
</protein>
<evidence type="ECO:0000256" key="1">
    <source>
        <dbReference type="SAM" id="Coils"/>
    </source>
</evidence>
<proteinExistence type="predicted"/>
<evidence type="ECO:0000313" key="3">
    <source>
        <dbReference type="EMBL" id="RDW25452.1"/>
    </source>
</evidence>
<dbReference type="VEuPathDB" id="FungiDB:YALI0_E07579g"/>
<gene>
    <name evidence="3" type="ORF">B0I71DRAFT_159367</name>
</gene>
<accession>A0A371C5K1</accession>
<evidence type="ECO:0000313" key="4">
    <source>
        <dbReference type="Proteomes" id="UP000256601"/>
    </source>
</evidence>
<name>A0A371C5K1_YARLL</name>
<evidence type="ECO:0000256" key="2">
    <source>
        <dbReference type="SAM" id="MobiDB-lite"/>
    </source>
</evidence>
<dbReference type="Proteomes" id="UP000256601">
    <property type="component" value="Unassembled WGS sequence"/>
</dbReference>
<dbReference type="AlphaFoldDB" id="A0A371C5K1"/>
<sequence>MDERDHVRDQSDVNERHNNSSPNHVDIPPQPRDSHLSPKVKHTINELRDRTRLSRDNIRSREASRPHFPGNSPGSYEFPSRDRKHSSHDVPSLLTTISALEARLTGKDAEIGHLKTELTKAHEIIETLRAQKSGTPVGHVTLEDHNSQLAASAKQLHEIYGQKVMSKVQKYRSRKQSQVKSLKDRISSLESALRDSRRENSELVAAVDEYIDVSKTCDDG</sequence>
<feature type="coiled-coil region" evidence="1">
    <location>
        <begin position="172"/>
        <end position="206"/>
    </location>
</feature>
<feature type="compositionally biased region" description="Basic and acidic residues" evidence="2">
    <location>
        <begin position="1"/>
        <end position="18"/>
    </location>
</feature>
<reference evidence="3 4" key="1">
    <citation type="submission" date="2018-07" db="EMBL/GenBank/DDBJ databases">
        <title>Draft Genome Assemblies for Five Robust Yarrowia lipolytica Strains Exhibiting High Lipid Production and Pentose Sugar Utilization and Sugar Alcohol Secretion from Undetoxified Lignocellulosic Biomass Hydrolysates.</title>
        <authorList>
            <consortium name="DOE Joint Genome Institute"/>
            <person name="Walker C."/>
            <person name="Ryu S."/>
            <person name="Na H."/>
            <person name="Zane M."/>
            <person name="LaButti K."/>
            <person name="Lipzen A."/>
            <person name="Haridas S."/>
            <person name="Barry K."/>
            <person name="Grigoriev I.V."/>
            <person name="Quarterman J."/>
            <person name="Slininger P."/>
            <person name="Dien B."/>
            <person name="Trinh C.T."/>
        </authorList>
    </citation>
    <scope>NUCLEOTIDE SEQUENCE [LARGE SCALE GENOMIC DNA]</scope>
    <source>
        <strain evidence="3 4">YB392</strain>
    </source>
</reference>
<feature type="region of interest" description="Disordered" evidence="2">
    <location>
        <begin position="1"/>
        <end position="90"/>
    </location>
</feature>